<dbReference type="InterPro" id="IPR033121">
    <property type="entry name" value="PEPTIDASE_A1"/>
</dbReference>
<dbReference type="PROSITE" id="PS51257">
    <property type="entry name" value="PROKAR_LIPOPROTEIN"/>
    <property type="match status" value="1"/>
</dbReference>
<dbReference type="InterPro" id="IPR001461">
    <property type="entry name" value="Aspartic_peptidase_A1"/>
</dbReference>
<dbReference type="Proteomes" id="UP000294847">
    <property type="component" value="Chromosome 4"/>
</dbReference>
<comment type="similarity">
    <text evidence="1">Belongs to the peptidase A1 family.</text>
</comment>
<dbReference type="Gene3D" id="2.40.70.10">
    <property type="entry name" value="Acid Proteases"/>
    <property type="match status" value="2"/>
</dbReference>
<dbReference type="GO" id="GO:0004190">
    <property type="term" value="F:aspartic-type endopeptidase activity"/>
    <property type="evidence" value="ECO:0007669"/>
    <property type="project" value="InterPro"/>
</dbReference>
<protein>
    <recommendedName>
        <fullName evidence="4">Peptidase A1 domain-containing protein</fullName>
    </recommendedName>
</protein>
<feature type="active site" evidence="2">
    <location>
        <position position="110"/>
    </location>
</feature>
<dbReference type="SUPFAM" id="SSF50630">
    <property type="entry name" value="Acid proteases"/>
    <property type="match status" value="1"/>
</dbReference>
<dbReference type="GO" id="GO:0006508">
    <property type="term" value="P:proteolysis"/>
    <property type="evidence" value="ECO:0007669"/>
    <property type="project" value="InterPro"/>
</dbReference>
<evidence type="ECO:0000256" key="3">
    <source>
        <dbReference type="SAM" id="SignalP"/>
    </source>
</evidence>
<evidence type="ECO:0000256" key="1">
    <source>
        <dbReference type="ARBA" id="ARBA00007447"/>
    </source>
</evidence>
<dbReference type="Pfam" id="PF00026">
    <property type="entry name" value="Asp"/>
    <property type="match status" value="1"/>
</dbReference>
<feature type="signal peptide" evidence="3">
    <location>
        <begin position="1"/>
        <end position="18"/>
    </location>
</feature>
<dbReference type="EMBL" id="CP034207">
    <property type="protein sequence ID" value="QBZ61919.1"/>
    <property type="molecule type" value="Genomic_DNA"/>
</dbReference>
<evidence type="ECO:0000313" key="5">
    <source>
        <dbReference type="EMBL" id="QBZ61919.1"/>
    </source>
</evidence>
<accession>A0A4P7NIS9</accession>
<reference evidence="5 6" key="1">
    <citation type="journal article" date="2019" name="Mol. Biol. Evol.">
        <title>Blast fungal genomes show frequent chromosomal changes, gene gains and losses, and effector gene turnover.</title>
        <authorList>
            <person name="Gomez Luciano L.B."/>
            <person name="Jason Tsai I."/>
            <person name="Chuma I."/>
            <person name="Tosa Y."/>
            <person name="Chen Y.H."/>
            <person name="Li J.Y."/>
            <person name="Li M.Y."/>
            <person name="Jade Lu M.Y."/>
            <person name="Nakayashiki H."/>
            <person name="Li W.H."/>
        </authorList>
    </citation>
    <scope>NUCLEOTIDE SEQUENCE [LARGE SCALE GENOMIC DNA]</scope>
    <source>
        <strain evidence="5">MZ5-1-6</strain>
    </source>
</reference>
<evidence type="ECO:0000259" key="4">
    <source>
        <dbReference type="PROSITE" id="PS51767"/>
    </source>
</evidence>
<dbReference type="PANTHER" id="PTHR47966:SF65">
    <property type="entry name" value="ASPARTIC-TYPE ENDOPEPTIDASE"/>
    <property type="match status" value="1"/>
</dbReference>
<dbReference type="PRINTS" id="PR00792">
    <property type="entry name" value="PEPSIN"/>
</dbReference>
<feature type="chain" id="PRO_5020807686" description="Peptidase A1 domain-containing protein" evidence="3">
    <location>
        <begin position="19"/>
        <end position="758"/>
    </location>
</feature>
<dbReference type="InterPro" id="IPR021109">
    <property type="entry name" value="Peptidase_aspartic_dom_sf"/>
</dbReference>
<gene>
    <name evidence="5" type="ORF">PoMZ_08880</name>
</gene>
<feature type="active site" evidence="2">
    <location>
        <position position="297"/>
    </location>
</feature>
<keyword evidence="3" id="KW-0732">Signal</keyword>
<evidence type="ECO:0000313" key="6">
    <source>
        <dbReference type="Proteomes" id="UP000294847"/>
    </source>
</evidence>
<proteinExistence type="inferred from homology"/>
<dbReference type="AlphaFoldDB" id="A0A4P7NIS9"/>
<sequence length="758" mass="80997">MQFLKVLALAGFSSLAACSPRPKNLQAASSPAPHVIKAPLRRMEMPSAQRRLANIRNTHGQPPQPHVKHYFQSPNGTFPRTNLSNIFDGYEYMVDVTVGTPPQNISVIFDTGSDQTWLNPQCIGMSHQAICVASGSYNSSQSITAKNLSSEFSIIYGSGTVEGWYMRDTVSIAGLSAENVQFGVATYSYAMDSGILGLGYDSVFMDELQGQGKIDSKDFSVSLGPNASPNGEIVLGGVDTRKYFGPLKSIQMLDDEGPFASVLHYSVNLTYMGVTSKGSCKSTPATEADFVTSTLVDTGSTIAHLPFAAANRTAAMIPGTRFDPYTQMWKVSCHYAGSAETVDFAFGDVVVNIPMREFIWRNVPMGGQCYLGLVGDADSIGFSVLGDSFLRALVALYQPDQKLLKLAPYSDCGSDVQSSNATADNLTGKCSRPSWDTCTSRPTPVPLPASTSAMWTPSWPTTTATSGALPTSDATFLLPPTEVMTDVPDTSTSIDWGVETSVFTDPMTTRSYSTCYDVFLDTMLECEVRTKTTTDSWGDTITLSSTVFWDSPLAPTDETSAALSTAIGNPGLPTVPEVTATAPVTETAPLTTYEPSFEYTSTSTRQGPCFSYHECILTFSTPLGGTIASEVTECGTYWTCTDIVPSSTSSSYSLGLDTTSSSFDWFPTSDAAGAVTPSSDGIFPLPTIVPTPISSDWSVLPIGTEMESGAPSSTDPAALPASSSTSVFCTTSWVYVTVYSTVYSTSEPINTWTMVGRK</sequence>
<name>A0A4P7NIS9_PYROR</name>
<dbReference type="PANTHER" id="PTHR47966">
    <property type="entry name" value="BETA-SITE APP-CLEAVING ENZYME, ISOFORM A-RELATED"/>
    <property type="match status" value="1"/>
</dbReference>
<feature type="domain" description="Peptidase A1" evidence="4">
    <location>
        <begin position="92"/>
        <end position="407"/>
    </location>
</feature>
<organism evidence="5 6">
    <name type="scientific">Pyricularia oryzae</name>
    <name type="common">Rice blast fungus</name>
    <name type="synonym">Magnaporthe oryzae</name>
    <dbReference type="NCBI Taxonomy" id="318829"/>
    <lineage>
        <taxon>Eukaryota</taxon>
        <taxon>Fungi</taxon>
        <taxon>Dikarya</taxon>
        <taxon>Ascomycota</taxon>
        <taxon>Pezizomycotina</taxon>
        <taxon>Sordariomycetes</taxon>
        <taxon>Sordariomycetidae</taxon>
        <taxon>Magnaporthales</taxon>
        <taxon>Pyriculariaceae</taxon>
        <taxon>Pyricularia</taxon>
    </lineage>
</organism>
<evidence type="ECO:0000256" key="2">
    <source>
        <dbReference type="PIRSR" id="PIRSR601461-1"/>
    </source>
</evidence>
<dbReference type="PROSITE" id="PS51767">
    <property type="entry name" value="PEPTIDASE_A1"/>
    <property type="match status" value="1"/>
</dbReference>